<accession>A0AAD3D106</accession>
<evidence type="ECO:0008006" key="4">
    <source>
        <dbReference type="Google" id="ProtNLM"/>
    </source>
</evidence>
<evidence type="ECO:0000313" key="2">
    <source>
        <dbReference type="EMBL" id="GFH54786.1"/>
    </source>
</evidence>
<feature type="signal peptide" evidence="1">
    <location>
        <begin position="1"/>
        <end position="18"/>
    </location>
</feature>
<sequence length="172" mass="18931">MKLLNIVSILSLFKAAAAFGTTSRHEFVQILSTAGIAAFSSSLAPEIANAAAIEKAEGKILRANKCAYGEGEGCEDLAGDNAFIKELQKRSQENKEATQKEYLSAYQMKNYPDFFASYGKFMVKKSDGTFELYDEAEFAELKKANKIRLERPTAMGGKVQDLTQKPILVLVE</sequence>
<name>A0AAD3D106_9STRA</name>
<protein>
    <recommendedName>
        <fullName evidence="4">PS II complex 12 kDa extrinsic protein</fullName>
    </recommendedName>
</protein>
<gene>
    <name evidence="2" type="ORF">CTEN210_11262</name>
</gene>
<proteinExistence type="predicted"/>
<evidence type="ECO:0000313" key="3">
    <source>
        <dbReference type="Proteomes" id="UP001054902"/>
    </source>
</evidence>
<keyword evidence="3" id="KW-1185">Reference proteome</keyword>
<dbReference type="EMBL" id="BLLK01000047">
    <property type="protein sequence ID" value="GFH54786.1"/>
    <property type="molecule type" value="Genomic_DNA"/>
</dbReference>
<dbReference type="AlphaFoldDB" id="A0AAD3D106"/>
<reference evidence="2 3" key="1">
    <citation type="journal article" date="2021" name="Sci. Rep.">
        <title>The genome of the diatom Chaetoceros tenuissimus carries an ancient integrated fragment of an extant virus.</title>
        <authorList>
            <person name="Hongo Y."/>
            <person name="Kimura K."/>
            <person name="Takaki Y."/>
            <person name="Yoshida Y."/>
            <person name="Baba S."/>
            <person name="Kobayashi G."/>
            <person name="Nagasaki K."/>
            <person name="Hano T."/>
            <person name="Tomaru Y."/>
        </authorList>
    </citation>
    <scope>NUCLEOTIDE SEQUENCE [LARGE SCALE GENOMIC DNA]</scope>
    <source>
        <strain evidence="2 3">NIES-3715</strain>
    </source>
</reference>
<evidence type="ECO:0000256" key="1">
    <source>
        <dbReference type="SAM" id="SignalP"/>
    </source>
</evidence>
<comment type="caution">
    <text evidence="2">The sequence shown here is derived from an EMBL/GenBank/DDBJ whole genome shotgun (WGS) entry which is preliminary data.</text>
</comment>
<organism evidence="2 3">
    <name type="scientific">Chaetoceros tenuissimus</name>
    <dbReference type="NCBI Taxonomy" id="426638"/>
    <lineage>
        <taxon>Eukaryota</taxon>
        <taxon>Sar</taxon>
        <taxon>Stramenopiles</taxon>
        <taxon>Ochrophyta</taxon>
        <taxon>Bacillariophyta</taxon>
        <taxon>Coscinodiscophyceae</taxon>
        <taxon>Chaetocerotophycidae</taxon>
        <taxon>Chaetocerotales</taxon>
        <taxon>Chaetocerotaceae</taxon>
        <taxon>Chaetoceros</taxon>
    </lineage>
</organism>
<feature type="chain" id="PRO_5042185801" description="PS II complex 12 kDa extrinsic protein" evidence="1">
    <location>
        <begin position="19"/>
        <end position="172"/>
    </location>
</feature>
<keyword evidence="1" id="KW-0732">Signal</keyword>
<dbReference type="Proteomes" id="UP001054902">
    <property type="component" value="Unassembled WGS sequence"/>
</dbReference>